<sequence length="64" mass="7117">MLFQTVTLSSIWREQRIILGGCSAPCDVSLATKSPTCALHTSGCSDFHDHRVYLEQRYSEGVIT</sequence>
<comment type="caution">
    <text evidence="1">The sequence shown here is derived from an EMBL/GenBank/DDBJ whole genome shotgun (WGS) entry which is preliminary data.</text>
</comment>
<name>A0A9D4IHW9_DREPO</name>
<dbReference type="EMBL" id="JAIWYP010000009">
    <property type="protein sequence ID" value="KAH3773854.1"/>
    <property type="molecule type" value="Genomic_DNA"/>
</dbReference>
<reference evidence="1" key="2">
    <citation type="submission" date="2020-11" db="EMBL/GenBank/DDBJ databases">
        <authorList>
            <person name="McCartney M.A."/>
            <person name="Auch B."/>
            <person name="Kono T."/>
            <person name="Mallez S."/>
            <person name="Becker A."/>
            <person name="Gohl D.M."/>
            <person name="Silverstein K.A.T."/>
            <person name="Koren S."/>
            <person name="Bechman K.B."/>
            <person name="Herman A."/>
            <person name="Abrahante J.E."/>
            <person name="Garbe J."/>
        </authorList>
    </citation>
    <scope>NUCLEOTIDE SEQUENCE</scope>
    <source>
        <strain evidence="1">Duluth1</strain>
        <tissue evidence="1">Whole animal</tissue>
    </source>
</reference>
<keyword evidence="2" id="KW-1185">Reference proteome</keyword>
<proteinExistence type="predicted"/>
<protein>
    <submittedName>
        <fullName evidence="1">Uncharacterized protein</fullName>
    </submittedName>
</protein>
<organism evidence="1 2">
    <name type="scientific">Dreissena polymorpha</name>
    <name type="common">Zebra mussel</name>
    <name type="synonym">Mytilus polymorpha</name>
    <dbReference type="NCBI Taxonomy" id="45954"/>
    <lineage>
        <taxon>Eukaryota</taxon>
        <taxon>Metazoa</taxon>
        <taxon>Spiralia</taxon>
        <taxon>Lophotrochozoa</taxon>
        <taxon>Mollusca</taxon>
        <taxon>Bivalvia</taxon>
        <taxon>Autobranchia</taxon>
        <taxon>Heteroconchia</taxon>
        <taxon>Euheterodonta</taxon>
        <taxon>Imparidentia</taxon>
        <taxon>Neoheterodontei</taxon>
        <taxon>Myida</taxon>
        <taxon>Dreissenoidea</taxon>
        <taxon>Dreissenidae</taxon>
        <taxon>Dreissena</taxon>
    </lineage>
</organism>
<accession>A0A9D4IHW9</accession>
<gene>
    <name evidence="1" type="ORF">DPMN_175225</name>
</gene>
<dbReference type="Proteomes" id="UP000828390">
    <property type="component" value="Unassembled WGS sequence"/>
</dbReference>
<reference evidence="1" key="1">
    <citation type="journal article" date="2019" name="bioRxiv">
        <title>The Genome of the Zebra Mussel, Dreissena polymorpha: A Resource for Invasive Species Research.</title>
        <authorList>
            <person name="McCartney M.A."/>
            <person name="Auch B."/>
            <person name="Kono T."/>
            <person name="Mallez S."/>
            <person name="Zhang Y."/>
            <person name="Obille A."/>
            <person name="Becker A."/>
            <person name="Abrahante J.E."/>
            <person name="Garbe J."/>
            <person name="Badalamenti J.P."/>
            <person name="Herman A."/>
            <person name="Mangelson H."/>
            <person name="Liachko I."/>
            <person name="Sullivan S."/>
            <person name="Sone E.D."/>
            <person name="Koren S."/>
            <person name="Silverstein K.A.T."/>
            <person name="Beckman K.B."/>
            <person name="Gohl D.M."/>
        </authorList>
    </citation>
    <scope>NUCLEOTIDE SEQUENCE</scope>
    <source>
        <strain evidence="1">Duluth1</strain>
        <tissue evidence="1">Whole animal</tissue>
    </source>
</reference>
<dbReference type="AlphaFoldDB" id="A0A9D4IHW9"/>
<evidence type="ECO:0000313" key="2">
    <source>
        <dbReference type="Proteomes" id="UP000828390"/>
    </source>
</evidence>
<evidence type="ECO:0000313" key="1">
    <source>
        <dbReference type="EMBL" id="KAH3773854.1"/>
    </source>
</evidence>